<accession>A0A0H2RU35</accession>
<feature type="region of interest" description="Disordered" evidence="1">
    <location>
        <begin position="427"/>
        <end position="468"/>
    </location>
</feature>
<evidence type="ECO:0000313" key="2">
    <source>
        <dbReference type="EMBL" id="KLO08351.1"/>
    </source>
</evidence>
<evidence type="ECO:0000313" key="3">
    <source>
        <dbReference type="Proteomes" id="UP000053477"/>
    </source>
</evidence>
<protein>
    <submittedName>
        <fullName evidence="2">Uncharacterized protein</fullName>
    </submittedName>
</protein>
<name>A0A0H2RU35_9AGAM</name>
<evidence type="ECO:0000256" key="1">
    <source>
        <dbReference type="SAM" id="MobiDB-lite"/>
    </source>
</evidence>
<feature type="compositionally biased region" description="Acidic residues" evidence="1">
    <location>
        <begin position="432"/>
        <end position="454"/>
    </location>
</feature>
<proteinExistence type="predicted"/>
<organism evidence="2 3">
    <name type="scientific">Schizopora paradoxa</name>
    <dbReference type="NCBI Taxonomy" id="27342"/>
    <lineage>
        <taxon>Eukaryota</taxon>
        <taxon>Fungi</taxon>
        <taxon>Dikarya</taxon>
        <taxon>Basidiomycota</taxon>
        <taxon>Agaricomycotina</taxon>
        <taxon>Agaricomycetes</taxon>
        <taxon>Hymenochaetales</taxon>
        <taxon>Schizoporaceae</taxon>
        <taxon>Schizopora</taxon>
    </lineage>
</organism>
<keyword evidence="3" id="KW-1185">Reference proteome</keyword>
<dbReference type="Proteomes" id="UP000053477">
    <property type="component" value="Unassembled WGS sequence"/>
</dbReference>
<dbReference type="OrthoDB" id="3258555at2759"/>
<dbReference type="AlphaFoldDB" id="A0A0H2RU35"/>
<gene>
    <name evidence="2" type="ORF">SCHPADRAFT_944534</name>
</gene>
<reference evidence="2 3" key="1">
    <citation type="submission" date="2015-04" db="EMBL/GenBank/DDBJ databases">
        <title>Complete genome sequence of Schizopora paradoxa KUC8140, a cosmopolitan wood degrader in East Asia.</title>
        <authorList>
            <consortium name="DOE Joint Genome Institute"/>
            <person name="Min B."/>
            <person name="Park H."/>
            <person name="Jang Y."/>
            <person name="Kim J.-J."/>
            <person name="Kim K.H."/>
            <person name="Pangilinan J."/>
            <person name="Lipzen A."/>
            <person name="Riley R."/>
            <person name="Grigoriev I.V."/>
            <person name="Spatafora J.W."/>
            <person name="Choi I.-G."/>
        </authorList>
    </citation>
    <scope>NUCLEOTIDE SEQUENCE [LARGE SCALE GENOMIC DNA]</scope>
    <source>
        <strain evidence="2 3">KUC8140</strain>
    </source>
</reference>
<dbReference type="EMBL" id="KQ086095">
    <property type="protein sequence ID" value="KLO08351.1"/>
    <property type="molecule type" value="Genomic_DNA"/>
</dbReference>
<feature type="compositionally biased region" description="Acidic residues" evidence="1">
    <location>
        <begin position="490"/>
        <end position="512"/>
    </location>
</feature>
<sequence>MTNVSNADFADTNLSSSPNLTNLPPELLLQIFAFAANDYSPDNDFEVSITHNGLWDTDLRTKKAIIRVCKTWRDVGLEGLYHRVSLRYIGQLCALVRTLGESAVKYDGAGYAMWIRHIHLNVFVPEMWEVFTRNVAKLLGMSSSCQSISWNTEWDSTQPCYPQSSSSNILALYKHNLTPTLSSLRKLAFTLDNYPPYEGEIDADRNVTFPNLEELTCEMRMPSALQRSKVISQDFIMPNLRRLTITLPWDWPQRNIESEQVAHIFAVLEAHGEKLSFLALDTLALKSGLGAKSVVDVLRLAPNLEHLRCSSLLSTGTLPLKSPYRTLKRLEILTLAIEEVDPYRSGLDMLMNMAGDRKNLPNLTSITMIYQRFPSTTINGASQYAQANRIDSFGYFMAWAKQCREWRIALLGVGGEPLISEEEEKEYSWTDYNEEGSDSDDTYVNESESDDDISTESGSESDASEFSVNSVEAVNIFESILEHERLRDESSDDSGDSGDSEDSDIDINDGDA</sequence>
<dbReference type="InParanoid" id="A0A0H2RU35"/>
<feature type="region of interest" description="Disordered" evidence="1">
    <location>
        <begin position="482"/>
        <end position="512"/>
    </location>
</feature>